<dbReference type="GO" id="GO:0005524">
    <property type="term" value="F:ATP binding"/>
    <property type="evidence" value="ECO:0007669"/>
    <property type="project" value="UniProtKB-KW"/>
</dbReference>
<dbReference type="GO" id="GO:0005829">
    <property type="term" value="C:cytosol"/>
    <property type="evidence" value="ECO:0007669"/>
    <property type="project" value="TreeGrafter"/>
</dbReference>
<evidence type="ECO:0000256" key="9">
    <source>
        <dbReference type="ARBA" id="ARBA00022977"/>
    </source>
</evidence>
<keyword evidence="9" id="KW-0784">Thiamine biosynthesis</keyword>
<keyword evidence="6" id="KW-0547">Nucleotide-binding</keyword>
<dbReference type="CDD" id="cd01169">
    <property type="entry name" value="HMPP_kinase"/>
    <property type="match status" value="1"/>
</dbReference>
<evidence type="ECO:0000313" key="12">
    <source>
        <dbReference type="Proteomes" id="UP000198403"/>
    </source>
</evidence>
<dbReference type="EMBL" id="FZNO01000018">
    <property type="protein sequence ID" value="SNR67742.1"/>
    <property type="molecule type" value="Genomic_DNA"/>
</dbReference>
<dbReference type="GO" id="GO:0009228">
    <property type="term" value="P:thiamine biosynthetic process"/>
    <property type="evidence" value="ECO:0007669"/>
    <property type="project" value="UniProtKB-KW"/>
</dbReference>
<comment type="function">
    <text evidence="3">Catalyzes the phosphorylation of hydroxymethylpyrimidine phosphate (HMP-P) to HMP-PP, and of HMP to HMP-P.</text>
</comment>
<reference evidence="11 12" key="1">
    <citation type="submission" date="2017-06" db="EMBL/GenBank/DDBJ databases">
        <authorList>
            <person name="Kim H.J."/>
            <person name="Triplett B.A."/>
        </authorList>
    </citation>
    <scope>NUCLEOTIDE SEQUENCE [LARGE SCALE GENOMIC DNA]</scope>
    <source>
        <strain evidence="11 12">DSM 44272</strain>
    </source>
</reference>
<dbReference type="Proteomes" id="UP000198403">
    <property type="component" value="Unassembled WGS sequence"/>
</dbReference>
<name>A0A238Y9V9_9ACTN</name>
<keyword evidence="7 11" id="KW-0418">Kinase</keyword>
<comment type="catalytic activity">
    <reaction evidence="1">
        <text>4-amino-5-hydroxymethyl-2-methylpyrimidine + ATP = 4-amino-2-methyl-5-(phosphooxymethyl)pyrimidine + ADP + H(+)</text>
        <dbReference type="Rhea" id="RHEA:23096"/>
        <dbReference type="ChEBI" id="CHEBI:15378"/>
        <dbReference type="ChEBI" id="CHEBI:16892"/>
        <dbReference type="ChEBI" id="CHEBI:30616"/>
        <dbReference type="ChEBI" id="CHEBI:58354"/>
        <dbReference type="ChEBI" id="CHEBI:456216"/>
        <dbReference type="EC" id="2.7.1.49"/>
    </reaction>
</comment>
<dbReference type="FunFam" id="3.40.1190.20:FF:000003">
    <property type="entry name" value="Phosphomethylpyrimidine kinase ThiD"/>
    <property type="match status" value="1"/>
</dbReference>
<dbReference type="SUPFAM" id="SSF53613">
    <property type="entry name" value="Ribokinase-like"/>
    <property type="match status" value="1"/>
</dbReference>
<dbReference type="GO" id="GO:0009229">
    <property type="term" value="P:thiamine diphosphate biosynthetic process"/>
    <property type="evidence" value="ECO:0007669"/>
    <property type="project" value="UniProtKB-UniPathway"/>
</dbReference>
<dbReference type="NCBIfam" id="TIGR00097">
    <property type="entry name" value="HMP-P_kinase"/>
    <property type="match status" value="1"/>
</dbReference>
<keyword evidence="12" id="KW-1185">Reference proteome</keyword>
<gene>
    <name evidence="11" type="ORF">SAMN06272737_118106</name>
</gene>
<evidence type="ECO:0000256" key="4">
    <source>
        <dbReference type="ARBA" id="ARBA00004769"/>
    </source>
</evidence>
<dbReference type="PANTHER" id="PTHR20858:SF17">
    <property type="entry name" value="HYDROXYMETHYLPYRIMIDINE_PHOSPHOMETHYLPYRIMIDINE KINASE THI20-RELATED"/>
    <property type="match status" value="1"/>
</dbReference>
<keyword evidence="8" id="KW-0067">ATP-binding</keyword>
<comment type="pathway">
    <text evidence="4">Cofactor biosynthesis; thiamine diphosphate biosynthesis; 4-amino-2-methyl-5-diphosphomethylpyrimidine from 5-amino-1-(5-phospho-D-ribosyl)imidazole: step 3/3.</text>
</comment>
<evidence type="ECO:0000256" key="1">
    <source>
        <dbReference type="ARBA" id="ARBA00000151"/>
    </source>
</evidence>
<protein>
    <submittedName>
        <fullName evidence="11">Hydroxymethylpyrimidine kinase /phosphomethylpyrimidine kinase</fullName>
    </submittedName>
</protein>
<evidence type="ECO:0000256" key="7">
    <source>
        <dbReference type="ARBA" id="ARBA00022777"/>
    </source>
</evidence>
<evidence type="ECO:0000256" key="2">
    <source>
        <dbReference type="ARBA" id="ARBA00000565"/>
    </source>
</evidence>
<dbReference type="InterPro" id="IPR013749">
    <property type="entry name" value="PM/HMP-P_kinase-1"/>
</dbReference>
<proteinExistence type="predicted"/>
<keyword evidence="5" id="KW-0808">Transferase</keyword>
<dbReference type="AlphaFoldDB" id="A0A238Y9V9"/>
<evidence type="ECO:0000313" key="11">
    <source>
        <dbReference type="EMBL" id="SNR67742.1"/>
    </source>
</evidence>
<dbReference type="UniPathway" id="UPA00060">
    <property type="reaction ID" value="UER00138"/>
</dbReference>
<evidence type="ECO:0000256" key="3">
    <source>
        <dbReference type="ARBA" id="ARBA00003848"/>
    </source>
</evidence>
<accession>A0A238Y9V9</accession>
<dbReference type="PANTHER" id="PTHR20858">
    <property type="entry name" value="PHOSPHOMETHYLPYRIMIDINE KINASE"/>
    <property type="match status" value="1"/>
</dbReference>
<dbReference type="GO" id="GO:0008972">
    <property type="term" value="F:phosphomethylpyrimidine kinase activity"/>
    <property type="evidence" value="ECO:0007669"/>
    <property type="project" value="UniProtKB-EC"/>
</dbReference>
<evidence type="ECO:0000256" key="5">
    <source>
        <dbReference type="ARBA" id="ARBA00022679"/>
    </source>
</evidence>
<evidence type="ECO:0000256" key="8">
    <source>
        <dbReference type="ARBA" id="ARBA00022840"/>
    </source>
</evidence>
<dbReference type="InterPro" id="IPR029056">
    <property type="entry name" value="Ribokinase-like"/>
</dbReference>
<dbReference type="RefSeq" id="WP_089337590.1">
    <property type="nucleotide sequence ID" value="NZ_FZNO01000018.1"/>
</dbReference>
<dbReference type="Gene3D" id="3.40.1190.20">
    <property type="match status" value="1"/>
</dbReference>
<organism evidence="11 12">
    <name type="scientific">Blastococcus mobilis</name>
    <dbReference type="NCBI Taxonomy" id="1938746"/>
    <lineage>
        <taxon>Bacteria</taxon>
        <taxon>Bacillati</taxon>
        <taxon>Actinomycetota</taxon>
        <taxon>Actinomycetes</taxon>
        <taxon>Geodermatophilales</taxon>
        <taxon>Geodermatophilaceae</taxon>
        <taxon>Blastococcus</taxon>
    </lineage>
</organism>
<comment type="catalytic activity">
    <reaction evidence="2">
        <text>4-amino-2-methyl-5-(phosphooxymethyl)pyrimidine + ATP = 4-amino-2-methyl-5-(diphosphooxymethyl)pyrimidine + ADP</text>
        <dbReference type="Rhea" id="RHEA:19893"/>
        <dbReference type="ChEBI" id="CHEBI:30616"/>
        <dbReference type="ChEBI" id="CHEBI:57841"/>
        <dbReference type="ChEBI" id="CHEBI:58354"/>
        <dbReference type="ChEBI" id="CHEBI:456216"/>
        <dbReference type="EC" id="2.7.4.7"/>
    </reaction>
</comment>
<evidence type="ECO:0000256" key="6">
    <source>
        <dbReference type="ARBA" id="ARBA00022741"/>
    </source>
</evidence>
<sequence>MTPPVALTIAGSDSSGGAGIQADLKTFAALGVFGTSAVTALTAQNTSGVRGVHPVPAEFVIAQVDAVLDDLPVTAVKTGMLATADVVRAVADLAAAGRLPGLVVDPVMVASSGDPLLEPQAERLYLEALLPQATVITPNVREAEVLLDTSIRTLTEQREAARALGALGPSTVVVKGGHPVTDSADAAVDVVWNDGSVYELRGPRIDTGNNHGTGCTFAAATAAALAMGRDVHGALAGAKNFVSDALAAGAAWRLGQGHGPLDHFFSSPRSR</sequence>
<dbReference type="InterPro" id="IPR004399">
    <property type="entry name" value="HMP/HMP-P_kinase_dom"/>
</dbReference>
<evidence type="ECO:0000259" key="10">
    <source>
        <dbReference type="Pfam" id="PF08543"/>
    </source>
</evidence>
<dbReference type="Pfam" id="PF08543">
    <property type="entry name" value="Phos_pyr_kin"/>
    <property type="match status" value="1"/>
</dbReference>
<dbReference type="GO" id="GO:0008902">
    <property type="term" value="F:hydroxymethylpyrimidine kinase activity"/>
    <property type="evidence" value="ECO:0007669"/>
    <property type="project" value="UniProtKB-EC"/>
</dbReference>
<feature type="domain" description="Pyridoxamine kinase/Phosphomethylpyrimidine kinase" evidence="10">
    <location>
        <begin position="13"/>
        <end position="262"/>
    </location>
</feature>
<dbReference type="OrthoDB" id="34166at2"/>